<dbReference type="AlphaFoldDB" id="A0A1B8GH49"/>
<dbReference type="PANTHER" id="PTHR46192">
    <property type="entry name" value="BROAD-RANGE ACID PHOSPHATASE DET1"/>
    <property type="match status" value="1"/>
</dbReference>
<name>A0A1B8GH49_9PEZI</name>
<dbReference type="SUPFAM" id="SSF54928">
    <property type="entry name" value="RNA-binding domain, RBD"/>
    <property type="match status" value="1"/>
</dbReference>
<dbReference type="SMART" id="SM00855">
    <property type="entry name" value="PGAM"/>
    <property type="match status" value="1"/>
</dbReference>
<dbReference type="GO" id="GO:0003723">
    <property type="term" value="F:RNA binding"/>
    <property type="evidence" value="ECO:0007669"/>
    <property type="project" value="UniProtKB-UniRule"/>
</dbReference>
<dbReference type="InterPro" id="IPR012677">
    <property type="entry name" value="Nucleotide-bd_a/b_plait_sf"/>
</dbReference>
<dbReference type="RefSeq" id="XP_018128885.1">
    <property type="nucleotide sequence ID" value="XM_018276824.2"/>
</dbReference>
<keyword evidence="1" id="KW-0694">RNA-binding</keyword>
<evidence type="ECO:0000256" key="1">
    <source>
        <dbReference type="PROSITE-ProRule" id="PRU00176"/>
    </source>
</evidence>
<dbReference type="SMART" id="SM00360">
    <property type="entry name" value="RRM"/>
    <property type="match status" value="1"/>
</dbReference>
<protein>
    <recommendedName>
        <fullName evidence="3">RRM domain-containing protein</fullName>
    </recommendedName>
</protein>
<feature type="compositionally biased region" description="Basic and acidic residues" evidence="2">
    <location>
        <begin position="621"/>
        <end position="631"/>
    </location>
</feature>
<gene>
    <name evidence="4" type="ORF">VE01_07389</name>
</gene>
<dbReference type="InterPro" id="IPR000504">
    <property type="entry name" value="RRM_dom"/>
</dbReference>
<evidence type="ECO:0000256" key="2">
    <source>
        <dbReference type="SAM" id="MobiDB-lite"/>
    </source>
</evidence>
<feature type="domain" description="RRM" evidence="3">
    <location>
        <begin position="511"/>
        <end position="589"/>
    </location>
</feature>
<feature type="region of interest" description="Disordered" evidence="2">
    <location>
        <begin position="404"/>
        <end position="508"/>
    </location>
</feature>
<dbReference type="Gene3D" id="3.40.50.1240">
    <property type="entry name" value="Phosphoglycerate mutase-like"/>
    <property type="match status" value="1"/>
</dbReference>
<dbReference type="Gene3D" id="3.30.70.330">
    <property type="match status" value="1"/>
</dbReference>
<reference evidence="5" key="2">
    <citation type="journal article" date="2018" name="Nat. Commun.">
        <title>Extreme sensitivity to ultraviolet light in the fungal pathogen causing white-nose syndrome of bats.</title>
        <authorList>
            <person name="Palmer J.M."/>
            <person name="Drees K.P."/>
            <person name="Foster J.T."/>
            <person name="Lindner D.L."/>
        </authorList>
    </citation>
    <scope>NUCLEOTIDE SEQUENCE [LARGE SCALE GENOMIC DNA]</scope>
    <source>
        <strain evidence="5">UAMH 10579</strain>
    </source>
</reference>
<proteinExistence type="predicted"/>
<feature type="compositionally biased region" description="Basic and acidic residues" evidence="2">
    <location>
        <begin position="604"/>
        <end position="613"/>
    </location>
</feature>
<dbReference type="Proteomes" id="UP000091956">
    <property type="component" value="Unassembled WGS sequence"/>
</dbReference>
<dbReference type="InterPro" id="IPR052765">
    <property type="entry name" value="PGM-Related"/>
</dbReference>
<evidence type="ECO:0000313" key="5">
    <source>
        <dbReference type="Proteomes" id="UP000091956"/>
    </source>
</evidence>
<dbReference type="SUPFAM" id="SSF53254">
    <property type="entry name" value="Phosphoglycerate mutase-like"/>
    <property type="match status" value="1"/>
</dbReference>
<evidence type="ECO:0000313" key="4">
    <source>
        <dbReference type="EMBL" id="OBT95152.1"/>
    </source>
</evidence>
<dbReference type="OrthoDB" id="10261749at2759"/>
<dbReference type="Pfam" id="PF00300">
    <property type="entry name" value="His_Phos_1"/>
    <property type="match status" value="1"/>
</dbReference>
<dbReference type="CDD" id="cd07067">
    <property type="entry name" value="HP_PGM_like"/>
    <property type="match status" value="1"/>
</dbReference>
<accession>A0A1B8GH49</accession>
<sequence length="631" mass="69973">MGKPRMIILIRHAQSEGNKNRDIHQNIPDHRVKLTNDGWDQAHEAGRQLRALLKPDDTLHFFTSPYRRTRETTEGILSTLTSDDPSPSSFPRDKIKVYEEPRLREQDFGNFQPCSAEMERMWQERADYGHFFYRIPNGESAADAYDRVSGFNESLWRQFGEDDFASVCVLVTHGLMSRVFLMKWYHFSVEYFEDLRNVNHCEFLIMRKDEDSGKFILENKLRTWSELARERLLKEKSEKELAEDKVSMDAIPSPMSVTNGGVAGMKPGDLPPTPSVPKRKQWGGCPNGCDHGRYYYRRENGVASHNSSTNLLEAPPVRRAFHKRFQSSSEEDEDDPRGRLSNPSKSDSKSSGEENGTGKVAGIQRSLDGILLSEPTEAFVTDKLTAHRAKPRDKAVAAVLHAGRDFGGSASGSTSRATSDAEAEADTEGLGREGDGGRRRTKSKREKKERGYKDSGMGRGARANTLGDQSEEELDACANCGSLKGNGSQQRRNDRASARAQASSDGDAETDTLFIGNIETGHTEETLGAAFGAHGTIVSVRIPTDSDTGNLMGYGYITFSSIAEAKSALETMRGFDEGKQPLRVEYASPQYALEGAGGDVGGCEDGRCKRDVESSEEENDREEKSVRGSVF</sequence>
<evidence type="ECO:0000259" key="3">
    <source>
        <dbReference type="PROSITE" id="PS50102"/>
    </source>
</evidence>
<feature type="compositionally biased region" description="Low complexity" evidence="2">
    <location>
        <begin position="411"/>
        <end position="420"/>
    </location>
</feature>
<dbReference type="PROSITE" id="PS50102">
    <property type="entry name" value="RRM"/>
    <property type="match status" value="1"/>
</dbReference>
<feature type="region of interest" description="Disordered" evidence="2">
    <location>
        <begin position="324"/>
        <end position="362"/>
    </location>
</feature>
<dbReference type="STRING" id="342668.A0A1B8GH49"/>
<organism evidence="4 5">
    <name type="scientific">Pseudogymnoascus verrucosus</name>
    <dbReference type="NCBI Taxonomy" id="342668"/>
    <lineage>
        <taxon>Eukaryota</taxon>
        <taxon>Fungi</taxon>
        <taxon>Dikarya</taxon>
        <taxon>Ascomycota</taxon>
        <taxon>Pezizomycotina</taxon>
        <taxon>Leotiomycetes</taxon>
        <taxon>Thelebolales</taxon>
        <taxon>Thelebolaceae</taxon>
        <taxon>Pseudogymnoascus</taxon>
    </lineage>
</organism>
<dbReference type="Pfam" id="PF00076">
    <property type="entry name" value="RRM_1"/>
    <property type="match status" value="1"/>
</dbReference>
<feature type="region of interest" description="Disordered" evidence="2">
    <location>
        <begin position="251"/>
        <end position="283"/>
    </location>
</feature>
<dbReference type="EMBL" id="KV460238">
    <property type="protein sequence ID" value="OBT95152.1"/>
    <property type="molecule type" value="Genomic_DNA"/>
</dbReference>
<feature type="compositionally biased region" description="Basic and acidic residues" evidence="2">
    <location>
        <begin position="429"/>
        <end position="438"/>
    </location>
</feature>
<reference evidence="4 5" key="1">
    <citation type="submission" date="2016-03" db="EMBL/GenBank/DDBJ databases">
        <title>Comparative genomics of Pseudogymnoascus destructans, the fungus causing white-nose syndrome of bats.</title>
        <authorList>
            <person name="Palmer J.M."/>
            <person name="Drees K.P."/>
            <person name="Foster J.T."/>
            <person name="Lindner D.L."/>
        </authorList>
    </citation>
    <scope>NUCLEOTIDE SEQUENCE [LARGE SCALE GENOMIC DNA]</scope>
    <source>
        <strain evidence="4 5">UAMH 10579</strain>
    </source>
</reference>
<dbReference type="InterPro" id="IPR013078">
    <property type="entry name" value="His_Pase_superF_clade-1"/>
</dbReference>
<dbReference type="InterPro" id="IPR029033">
    <property type="entry name" value="His_PPase_superfam"/>
</dbReference>
<dbReference type="GeneID" id="28840775"/>
<dbReference type="InterPro" id="IPR035979">
    <property type="entry name" value="RBD_domain_sf"/>
</dbReference>
<feature type="region of interest" description="Disordered" evidence="2">
    <location>
        <begin position="594"/>
        <end position="631"/>
    </location>
</feature>
<keyword evidence="5" id="KW-1185">Reference proteome</keyword>